<proteinExistence type="predicted"/>
<dbReference type="AlphaFoldDB" id="A0A4Q0AHS2"/>
<keyword evidence="2" id="KW-1185">Reference proteome</keyword>
<organism evidence="1 2">
    <name type="scientific">Candidatus Microsaccharimonas sossegonensis</name>
    <dbReference type="NCBI Taxonomy" id="2506948"/>
    <lineage>
        <taxon>Bacteria</taxon>
        <taxon>Candidatus Saccharimonadota</taxon>
        <taxon>Candidatus Saccharimonadia</taxon>
        <taxon>Candidatus Saccharimonadales</taxon>
        <taxon>Candidatus Saccharimonadaceae</taxon>
        <taxon>Candidatus Microsaccharimonas</taxon>
    </lineage>
</organism>
<evidence type="ECO:0000313" key="2">
    <source>
        <dbReference type="Proteomes" id="UP000289257"/>
    </source>
</evidence>
<name>A0A4Q0AHS2_9BACT</name>
<accession>A0A4Q0AHS2</accession>
<evidence type="ECO:0000313" key="1">
    <source>
        <dbReference type="EMBL" id="RWZ78663.1"/>
    </source>
</evidence>
<comment type="caution">
    <text evidence="1">The sequence shown here is derived from an EMBL/GenBank/DDBJ whole genome shotgun (WGS) entry which is preliminary data.</text>
</comment>
<gene>
    <name evidence="1" type="ORF">EOT05_02855</name>
</gene>
<protein>
    <submittedName>
        <fullName evidence="1">Uncharacterized protein</fullName>
    </submittedName>
</protein>
<reference evidence="1" key="1">
    <citation type="submission" date="2019-01" db="EMBL/GenBank/DDBJ databases">
        <title>Genomic signatures and co-occurrence patterns of the ultra-small Saccharimodia (Patescibacteria phylum) suggest a symbiotic lifestyle.</title>
        <authorList>
            <person name="Lemos L."/>
            <person name="Medeiros J."/>
            <person name="Andreote F."/>
            <person name="Fernandes G."/>
            <person name="Varani A."/>
            <person name="Oliveira G."/>
            <person name="Pylro V."/>
        </authorList>
    </citation>
    <scope>NUCLEOTIDE SEQUENCE [LARGE SCALE GENOMIC DNA]</scope>
    <source>
        <strain evidence="1">AMD02</strain>
    </source>
</reference>
<sequence length="162" mass="18746">MNDQLYHDFALEKTIKATFGVTAEIDTVIARNFPVSRTAEATLFLTKKKQLFLYIDSQSKLLLSDVQKIVSRVGLKAELYLPPKNRPHYFDEVGTEKFRDIFPGRGHINQQDIAFYRTLSPYSPALVLITEVKKGAIYQYDSDSSVQWRLNTKFTYRRIKTS</sequence>
<dbReference type="EMBL" id="SCKX01000001">
    <property type="protein sequence ID" value="RWZ78663.1"/>
    <property type="molecule type" value="Genomic_DNA"/>
</dbReference>
<dbReference type="Proteomes" id="UP000289257">
    <property type="component" value="Unassembled WGS sequence"/>
</dbReference>